<evidence type="ECO:0000256" key="2">
    <source>
        <dbReference type="SAM" id="SignalP"/>
    </source>
</evidence>
<dbReference type="Proteomes" id="UP000486351">
    <property type="component" value="Unassembled WGS sequence"/>
</dbReference>
<protein>
    <recommendedName>
        <fullName evidence="5">RxLR effector protein</fullName>
    </recommendedName>
</protein>
<feature type="signal peptide" evidence="2">
    <location>
        <begin position="1"/>
        <end position="17"/>
    </location>
</feature>
<dbReference type="EMBL" id="QXFY01000570">
    <property type="protein sequence ID" value="KAE9340724.1"/>
    <property type="molecule type" value="Genomic_DNA"/>
</dbReference>
<gene>
    <name evidence="3" type="ORF">PF008_g10968</name>
</gene>
<organism evidence="3 4">
    <name type="scientific">Phytophthora fragariae</name>
    <dbReference type="NCBI Taxonomy" id="53985"/>
    <lineage>
        <taxon>Eukaryota</taxon>
        <taxon>Sar</taxon>
        <taxon>Stramenopiles</taxon>
        <taxon>Oomycota</taxon>
        <taxon>Peronosporomycetes</taxon>
        <taxon>Peronosporales</taxon>
        <taxon>Peronosporaceae</taxon>
        <taxon>Phytophthora</taxon>
    </lineage>
</organism>
<keyword evidence="2" id="KW-0732">Signal</keyword>
<proteinExistence type="predicted"/>
<evidence type="ECO:0008006" key="5">
    <source>
        <dbReference type="Google" id="ProtNLM"/>
    </source>
</evidence>
<name>A0A6G0RT28_9STRA</name>
<feature type="region of interest" description="Disordered" evidence="1">
    <location>
        <begin position="19"/>
        <end position="40"/>
    </location>
</feature>
<evidence type="ECO:0000313" key="3">
    <source>
        <dbReference type="EMBL" id="KAE9340724.1"/>
    </source>
</evidence>
<comment type="caution">
    <text evidence="3">The sequence shown here is derived from an EMBL/GenBank/DDBJ whole genome shotgun (WGS) entry which is preliminary data.</text>
</comment>
<evidence type="ECO:0000256" key="1">
    <source>
        <dbReference type="SAM" id="MobiDB-lite"/>
    </source>
</evidence>
<evidence type="ECO:0000313" key="4">
    <source>
        <dbReference type="Proteomes" id="UP000486351"/>
    </source>
</evidence>
<feature type="chain" id="PRO_5026228130" description="RxLR effector protein" evidence="2">
    <location>
        <begin position="18"/>
        <end position="71"/>
    </location>
</feature>
<dbReference type="AlphaFoldDB" id="A0A6G0RT28"/>
<reference evidence="3 4" key="1">
    <citation type="submission" date="2018-09" db="EMBL/GenBank/DDBJ databases">
        <title>Genomic investigation of the strawberry pathogen Phytophthora fragariae indicates pathogenicity is determined by transcriptional variation in three key races.</title>
        <authorList>
            <person name="Adams T.M."/>
            <person name="Armitage A.D."/>
            <person name="Sobczyk M.K."/>
            <person name="Bates H.J."/>
            <person name="Dunwell J.M."/>
            <person name="Nellist C.F."/>
            <person name="Harrison R.J."/>
        </authorList>
    </citation>
    <scope>NUCLEOTIDE SEQUENCE [LARGE SCALE GENOMIC DNA]</scope>
    <source>
        <strain evidence="3 4">NOV-77</strain>
    </source>
</reference>
<sequence>MQISALHLLIITALVKNGPQRDRTELTTRSTTHSRRVSGTNHVDNFNLCQSVPISSKIVPIRTTQYNSPSS</sequence>
<accession>A0A6G0RT28</accession>